<dbReference type="EMBL" id="JAVDYI010000001">
    <property type="protein sequence ID" value="MDR7356840.1"/>
    <property type="molecule type" value="Genomic_DNA"/>
</dbReference>
<keyword evidence="2" id="KW-0812">Transmembrane</keyword>
<protein>
    <recommendedName>
        <fullName evidence="5">DUF485 domain-containing protein</fullName>
    </recommendedName>
</protein>
<evidence type="ECO:0008006" key="5">
    <source>
        <dbReference type="Google" id="ProtNLM"/>
    </source>
</evidence>
<proteinExistence type="predicted"/>
<sequence>MPHPPAVPAEHPADPGNDGNSRARAELAALLAAESAKARTEMRVVRGLWALAFIALAGALVLWLFFGGREQFVSRDSGYDAQVLLPAWLALAGLLSATGATIVFMIRLMRGALGNIVERQARK</sequence>
<dbReference type="Proteomes" id="UP001183817">
    <property type="component" value="Unassembled WGS sequence"/>
</dbReference>
<feature type="transmembrane region" description="Helical" evidence="2">
    <location>
        <begin position="86"/>
        <end position="106"/>
    </location>
</feature>
<accession>A0ABU2BDX0</accession>
<reference evidence="3 4" key="1">
    <citation type="submission" date="2023-07" db="EMBL/GenBank/DDBJ databases">
        <title>Sequencing the genomes of 1000 actinobacteria strains.</title>
        <authorList>
            <person name="Klenk H.-P."/>
        </authorList>
    </citation>
    <scope>NUCLEOTIDE SEQUENCE [LARGE SCALE GENOMIC DNA]</scope>
    <source>
        <strain evidence="3 4">DSM 20167</strain>
    </source>
</reference>
<evidence type="ECO:0000313" key="3">
    <source>
        <dbReference type="EMBL" id="MDR7356840.1"/>
    </source>
</evidence>
<feature type="transmembrane region" description="Helical" evidence="2">
    <location>
        <begin position="47"/>
        <end position="66"/>
    </location>
</feature>
<evidence type="ECO:0000256" key="2">
    <source>
        <dbReference type="SAM" id="Phobius"/>
    </source>
</evidence>
<comment type="caution">
    <text evidence="3">The sequence shown here is derived from an EMBL/GenBank/DDBJ whole genome shotgun (WGS) entry which is preliminary data.</text>
</comment>
<evidence type="ECO:0000313" key="4">
    <source>
        <dbReference type="Proteomes" id="UP001183817"/>
    </source>
</evidence>
<keyword evidence="4" id="KW-1185">Reference proteome</keyword>
<organism evidence="3 4">
    <name type="scientific">Paeniglutamicibacter sulfureus</name>
    <dbReference type="NCBI Taxonomy" id="43666"/>
    <lineage>
        <taxon>Bacteria</taxon>
        <taxon>Bacillati</taxon>
        <taxon>Actinomycetota</taxon>
        <taxon>Actinomycetes</taxon>
        <taxon>Micrococcales</taxon>
        <taxon>Micrococcaceae</taxon>
        <taxon>Paeniglutamicibacter</taxon>
    </lineage>
</organism>
<keyword evidence="2" id="KW-0472">Membrane</keyword>
<feature type="region of interest" description="Disordered" evidence="1">
    <location>
        <begin position="1"/>
        <end position="21"/>
    </location>
</feature>
<gene>
    <name evidence="3" type="ORF">J2S64_000531</name>
</gene>
<evidence type="ECO:0000256" key="1">
    <source>
        <dbReference type="SAM" id="MobiDB-lite"/>
    </source>
</evidence>
<name>A0ABU2BDX0_9MICC</name>
<keyword evidence="2" id="KW-1133">Transmembrane helix</keyword>
<dbReference type="RefSeq" id="WP_302266253.1">
    <property type="nucleotide sequence ID" value="NZ_BAAAWO010000001.1"/>
</dbReference>